<dbReference type="Gene3D" id="1.25.40.20">
    <property type="entry name" value="Ankyrin repeat-containing domain"/>
    <property type="match status" value="1"/>
</dbReference>
<feature type="repeat" description="ANK" evidence="7">
    <location>
        <begin position="27"/>
        <end position="59"/>
    </location>
</feature>
<evidence type="ECO:0000256" key="7">
    <source>
        <dbReference type="PROSITE-ProRule" id="PRU00023"/>
    </source>
</evidence>
<sequence>MAALRGGVSAGGEAAGAGSEANRLSRGEVSALHLAVWRNHLPTIEHLLEADAAPDLQDGESGWTSLHRALYWGHVRAAALLLDAGAQLSLLDHRGRTPLDLLSAALKGYLDPGAPGDVYAYGNGANYQLGTSGTGLQITPARVDGLHGMDVVALAAGKFHSAALARDGTLFTWGFGRGGRLGHPEFHIHSGESAVIAPRPVRGLARRSVAAVAAAKHHTAAALDTGELFTWGCNRDGRLGYPVPDTQATPRRVATLRARVVRVAAANRHTVAVSDAGAVYSWGCNLQGQLGYGTSDSASNATPRLVEAVKGKRVVAVAAAKRHTVVLTAEGDVHTWGHRVVTPRRVQLAGSRDTQRLGEAAAVALGSSPGSGGGFASSGGGGELVFHRGQAEVARPAAVAVAAGAAHSAALTAGGAVLAWRSADSALAVQEVGGRLAGKRVVAISAGKYRTAAVTDEGDIYMWEGWSKPGEAGASNPSPNPTLAPQGVCMSSQRSGESFSGGKRPPRAPGGGPDGGSGLGSSTEWGSAAGRRGARARALVQRIVPERVDGVKRVTHVAVGEKHSLALQAWAATPLPPAAAAAAEAAAAAAAAAEDDGDFAPEGWLSPRGGKPDLARQAAAAGGGAAAYWAALDVASQGGCSGSRPSSASSASGRAAGGGGVPSLQRLCERSVAAHLVEPRTALAVLEYADAAGAELLRQHCIAVALANLDAVLQEARGALEALPPHCLAALEAALRRRLPPATSAAPAAQDAGGEAEWGGGLAVRREAARAALRAIAAIGGRDAHAGTPERSFTNPAAASEQAAAGRLARNLRKKLQQVESLAARAGGGGLDAQQRAKLATQPLLAAALDSLAAGAPLAEVQALLGSAQAGVDAGAKDGADSAALGPPPGLHEVQVSVERGASITLLTANTQEVQKDWGADAAYDMYRGSLVAYSALRDPVDGFVRVFLDAEPFLAKALTCHFQASQDGSDYDALRAVPAVVNMTWLAPSPHARQRATFEGYMLRLADPGATYDAVWLLFGQVALQRVRIEAVAAERAGAVGACLAPVYTLRASLRPWLRHNAAMGVTGFHAYHASVRRDALAADTLGVFHTSDLAANLTLFAFKGLHWYSYAPPRRRWYLGQSTMLNDCLYRQRHTYEYLLFMDADEFLVVRDVARFPARDLPALLARALPPDGPAASLQIQVINYPLQCQKNTDFSDAAAGPGGALPAAASHFYTTRRTIGWVSGPKSAVRPGAAHHVLVNLVAADAGLEDYVRADMQQLLIKQVHFQDWYNFDCANKTLDDRESIADDAAP</sequence>
<dbReference type="InterPro" id="IPR036770">
    <property type="entry name" value="Ankyrin_rpt-contain_sf"/>
</dbReference>
<protein>
    <submittedName>
        <fullName evidence="10">Uncharacterized protein</fullName>
    </submittedName>
</protein>
<dbReference type="SUPFAM" id="SSF48403">
    <property type="entry name" value="Ankyrin repeat"/>
    <property type="match status" value="1"/>
</dbReference>
<evidence type="ECO:0000256" key="5">
    <source>
        <dbReference type="ARBA" id="ARBA00022737"/>
    </source>
</evidence>
<keyword evidence="7" id="KW-0040">ANK repeat</keyword>
<dbReference type="PROSITE" id="PS50088">
    <property type="entry name" value="ANK_REPEAT"/>
    <property type="match status" value="2"/>
</dbReference>
<dbReference type="InterPro" id="IPR002110">
    <property type="entry name" value="Ankyrin_rpt"/>
</dbReference>
<dbReference type="Proteomes" id="UP001445335">
    <property type="component" value="Unassembled WGS sequence"/>
</dbReference>
<dbReference type="PANTHER" id="PTHR22872">
    <property type="entry name" value="BTK-BINDING PROTEIN-RELATED"/>
    <property type="match status" value="1"/>
</dbReference>
<keyword evidence="3" id="KW-0328">Glycosyltransferase</keyword>
<feature type="region of interest" description="Disordered" evidence="9">
    <location>
        <begin position="1"/>
        <end position="20"/>
    </location>
</feature>
<evidence type="ECO:0000313" key="10">
    <source>
        <dbReference type="EMBL" id="KAK9831997.1"/>
    </source>
</evidence>
<evidence type="ECO:0000256" key="4">
    <source>
        <dbReference type="ARBA" id="ARBA00022679"/>
    </source>
</evidence>
<keyword evidence="6" id="KW-0472">Membrane</keyword>
<feature type="compositionally biased region" description="Gly residues" evidence="9">
    <location>
        <begin position="509"/>
        <end position="519"/>
    </location>
</feature>
<feature type="compositionally biased region" description="Polar residues" evidence="9">
    <location>
        <begin position="475"/>
        <end position="498"/>
    </location>
</feature>
<evidence type="ECO:0000256" key="9">
    <source>
        <dbReference type="SAM" id="MobiDB-lite"/>
    </source>
</evidence>
<dbReference type="PRINTS" id="PR00633">
    <property type="entry name" value="RCCNDNSATION"/>
</dbReference>
<dbReference type="PANTHER" id="PTHR22872:SF2">
    <property type="entry name" value="INHIBITOR OF BRUTON TYROSINE KINASE"/>
    <property type="match status" value="1"/>
</dbReference>
<dbReference type="SUPFAM" id="SSF50985">
    <property type="entry name" value="RCC1/BLIP-II"/>
    <property type="match status" value="2"/>
</dbReference>
<feature type="repeat" description="RCC1" evidence="8">
    <location>
        <begin position="168"/>
        <end position="225"/>
    </location>
</feature>
<dbReference type="Pfam" id="PF01697">
    <property type="entry name" value="Glyco_transf_92"/>
    <property type="match status" value="1"/>
</dbReference>
<feature type="repeat" description="ANK" evidence="7">
    <location>
        <begin position="61"/>
        <end position="93"/>
    </location>
</feature>
<proteinExistence type="inferred from homology"/>
<comment type="similarity">
    <text evidence="2">Belongs to the glycosyltransferase 92 family.</text>
</comment>
<comment type="subcellular location">
    <subcellularLocation>
        <location evidence="1">Membrane</location>
    </subcellularLocation>
</comment>
<organism evidence="10 11">
    <name type="scientific">Elliptochloris bilobata</name>
    <dbReference type="NCBI Taxonomy" id="381761"/>
    <lineage>
        <taxon>Eukaryota</taxon>
        <taxon>Viridiplantae</taxon>
        <taxon>Chlorophyta</taxon>
        <taxon>core chlorophytes</taxon>
        <taxon>Trebouxiophyceae</taxon>
        <taxon>Trebouxiophyceae incertae sedis</taxon>
        <taxon>Elliptochloris clade</taxon>
        <taxon>Elliptochloris</taxon>
    </lineage>
</organism>
<dbReference type="EMBL" id="JALJOU010000043">
    <property type="protein sequence ID" value="KAK9831997.1"/>
    <property type="molecule type" value="Genomic_DNA"/>
</dbReference>
<feature type="repeat" description="RCC1" evidence="8">
    <location>
        <begin position="277"/>
        <end position="330"/>
    </location>
</feature>
<evidence type="ECO:0000256" key="8">
    <source>
        <dbReference type="PROSITE-ProRule" id="PRU00235"/>
    </source>
</evidence>
<dbReference type="SMART" id="SM00248">
    <property type="entry name" value="ANK"/>
    <property type="match status" value="2"/>
</dbReference>
<dbReference type="Pfam" id="PF00415">
    <property type="entry name" value="RCC1"/>
    <property type="match status" value="4"/>
</dbReference>
<dbReference type="PROSITE" id="PS50297">
    <property type="entry name" value="ANK_REP_REGION"/>
    <property type="match status" value="1"/>
</dbReference>
<dbReference type="InterPro" id="IPR008166">
    <property type="entry name" value="Glyco_transf_92"/>
</dbReference>
<evidence type="ECO:0000313" key="11">
    <source>
        <dbReference type="Proteomes" id="UP001445335"/>
    </source>
</evidence>
<feature type="region of interest" description="Disordered" evidence="9">
    <location>
        <begin position="471"/>
        <end position="530"/>
    </location>
</feature>
<dbReference type="InterPro" id="IPR000408">
    <property type="entry name" value="Reg_chr_condens"/>
</dbReference>
<reference evidence="10 11" key="1">
    <citation type="journal article" date="2024" name="Nat. Commun.">
        <title>Phylogenomics reveals the evolutionary origins of lichenization in chlorophyte algae.</title>
        <authorList>
            <person name="Puginier C."/>
            <person name="Libourel C."/>
            <person name="Otte J."/>
            <person name="Skaloud P."/>
            <person name="Haon M."/>
            <person name="Grisel S."/>
            <person name="Petersen M."/>
            <person name="Berrin J.G."/>
            <person name="Delaux P.M."/>
            <person name="Dal Grande F."/>
            <person name="Keller J."/>
        </authorList>
    </citation>
    <scope>NUCLEOTIDE SEQUENCE [LARGE SCALE GENOMIC DNA]</scope>
    <source>
        <strain evidence="10 11">SAG 245.80</strain>
    </source>
</reference>
<dbReference type="InterPro" id="IPR051625">
    <property type="entry name" value="Signaling_Regulatory_Domain"/>
</dbReference>
<dbReference type="PROSITE" id="PS50012">
    <property type="entry name" value="RCC1_3"/>
    <property type="match status" value="4"/>
</dbReference>
<keyword evidence="11" id="KW-1185">Reference proteome</keyword>
<dbReference type="GO" id="GO:0016757">
    <property type="term" value="F:glycosyltransferase activity"/>
    <property type="evidence" value="ECO:0007669"/>
    <property type="project" value="UniProtKB-KW"/>
</dbReference>
<accession>A0AAW1RDQ3</accession>
<dbReference type="GO" id="GO:0016020">
    <property type="term" value="C:membrane"/>
    <property type="evidence" value="ECO:0007669"/>
    <property type="project" value="UniProtKB-SubCell"/>
</dbReference>
<comment type="caution">
    <text evidence="10">The sequence shown here is derived from an EMBL/GenBank/DDBJ whole genome shotgun (WGS) entry which is preliminary data.</text>
</comment>
<dbReference type="Gene3D" id="2.130.10.30">
    <property type="entry name" value="Regulator of chromosome condensation 1/beta-lactamase-inhibitor protein II"/>
    <property type="match status" value="2"/>
</dbReference>
<name>A0AAW1RDQ3_9CHLO</name>
<gene>
    <name evidence="10" type="ORF">WJX81_007138</name>
</gene>
<dbReference type="InterPro" id="IPR009091">
    <property type="entry name" value="RCC1/BLIP-II"/>
</dbReference>
<keyword evidence="4" id="KW-0808">Transferase</keyword>
<evidence type="ECO:0000256" key="3">
    <source>
        <dbReference type="ARBA" id="ARBA00022676"/>
    </source>
</evidence>
<feature type="repeat" description="RCC1" evidence="8">
    <location>
        <begin position="226"/>
        <end position="276"/>
    </location>
</feature>
<evidence type="ECO:0000256" key="2">
    <source>
        <dbReference type="ARBA" id="ARBA00007647"/>
    </source>
</evidence>
<keyword evidence="5" id="KW-0677">Repeat</keyword>
<dbReference type="PROSITE" id="PS00626">
    <property type="entry name" value="RCC1_2"/>
    <property type="match status" value="1"/>
</dbReference>
<feature type="repeat" description="RCC1" evidence="8">
    <location>
        <begin position="116"/>
        <end position="167"/>
    </location>
</feature>
<evidence type="ECO:0000256" key="1">
    <source>
        <dbReference type="ARBA" id="ARBA00004370"/>
    </source>
</evidence>
<evidence type="ECO:0000256" key="6">
    <source>
        <dbReference type="ARBA" id="ARBA00023136"/>
    </source>
</evidence>
<dbReference type="Pfam" id="PF12796">
    <property type="entry name" value="Ank_2"/>
    <property type="match status" value="1"/>
</dbReference>